<keyword evidence="3" id="KW-1003">Cell membrane</keyword>
<evidence type="ECO:0000256" key="2">
    <source>
        <dbReference type="ARBA" id="ARBA00022448"/>
    </source>
</evidence>
<evidence type="ECO:0000256" key="3">
    <source>
        <dbReference type="ARBA" id="ARBA00022475"/>
    </source>
</evidence>
<sequence>MIRYCLRRLGQGVLVLFVLLTITFFLVKALPGGPFDKGERAIPEHSRERMEAYYGLDKPLVTQYFLRIKNLASGNLGVSLRLEGREVSEIIGQAFPISFQLGCVAMLTALAIGVPLGVIAAWKKNSAIDYGAMGIAMIGICVPSFVIGPVLADFFGRRLELLPSIGWSFTDPRHWILPAFTLGLIYAAYLSRLTRAGMLEILSQDYIRTARAKGVSEKNILIRHCLRGGLIPAAAYIGPAFAGIVSGSLVIEAVFAIPGLGTHFIKAIENEDEPVLTSIVLLFGVLIILAIFASDVLGAWLNPKIRRGN</sequence>
<dbReference type="RefSeq" id="WP_338688021.1">
    <property type="nucleotide sequence ID" value="NZ_AP024702.1"/>
</dbReference>
<keyword evidence="10" id="KW-1185">Reference proteome</keyword>
<dbReference type="InterPro" id="IPR045621">
    <property type="entry name" value="BPD_transp_1_N"/>
</dbReference>
<feature type="transmembrane region" description="Helical" evidence="7">
    <location>
        <begin position="233"/>
        <end position="255"/>
    </location>
</feature>
<comment type="similarity">
    <text evidence="7">Belongs to the binding-protein-dependent transport system permease family.</text>
</comment>
<feature type="transmembrane region" description="Helical" evidence="7">
    <location>
        <begin position="134"/>
        <end position="155"/>
    </location>
</feature>
<reference evidence="9 10" key="1">
    <citation type="submission" date="2021-06" db="EMBL/GenBank/DDBJ databases">
        <title>Complete genome of Haloferula helveola possessing various polysaccharide degrading enzymes.</title>
        <authorList>
            <person name="Takami H."/>
            <person name="Huang C."/>
            <person name="Hamasaki K."/>
        </authorList>
    </citation>
    <scope>NUCLEOTIDE SEQUENCE [LARGE SCALE GENOMIC DNA]</scope>
    <source>
        <strain evidence="9 10">CN-1</strain>
    </source>
</reference>
<dbReference type="PANTHER" id="PTHR43163">
    <property type="entry name" value="DIPEPTIDE TRANSPORT SYSTEM PERMEASE PROTEIN DPPB-RELATED"/>
    <property type="match status" value="1"/>
</dbReference>
<dbReference type="EMBL" id="AP024702">
    <property type="protein sequence ID" value="BCX46426.1"/>
    <property type="molecule type" value="Genomic_DNA"/>
</dbReference>
<dbReference type="SUPFAM" id="SSF161098">
    <property type="entry name" value="MetI-like"/>
    <property type="match status" value="1"/>
</dbReference>
<dbReference type="PANTHER" id="PTHR43163:SF6">
    <property type="entry name" value="DIPEPTIDE TRANSPORT SYSTEM PERMEASE PROTEIN DPPB-RELATED"/>
    <property type="match status" value="1"/>
</dbReference>
<dbReference type="Gene3D" id="1.10.3720.10">
    <property type="entry name" value="MetI-like"/>
    <property type="match status" value="1"/>
</dbReference>
<gene>
    <name evidence="9" type="ORF">HAHE_03340</name>
</gene>
<evidence type="ECO:0000256" key="7">
    <source>
        <dbReference type="RuleBase" id="RU363032"/>
    </source>
</evidence>
<evidence type="ECO:0000259" key="8">
    <source>
        <dbReference type="PROSITE" id="PS50928"/>
    </source>
</evidence>
<dbReference type="InterPro" id="IPR035906">
    <property type="entry name" value="MetI-like_sf"/>
</dbReference>
<accession>A0ABM7RAP2</accession>
<evidence type="ECO:0000256" key="5">
    <source>
        <dbReference type="ARBA" id="ARBA00022989"/>
    </source>
</evidence>
<keyword evidence="5 7" id="KW-1133">Transmembrane helix</keyword>
<feature type="transmembrane region" description="Helical" evidence="7">
    <location>
        <begin position="175"/>
        <end position="193"/>
    </location>
</feature>
<dbReference type="Proteomes" id="UP001374893">
    <property type="component" value="Chromosome"/>
</dbReference>
<feature type="transmembrane region" description="Helical" evidence="7">
    <location>
        <begin position="97"/>
        <end position="122"/>
    </location>
</feature>
<evidence type="ECO:0000256" key="6">
    <source>
        <dbReference type="ARBA" id="ARBA00023136"/>
    </source>
</evidence>
<proteinExistence type="inferred from homology"/>
<keyword evidence="4 7" id="KW-0812">Transmembrane</keyword>
<keyword evidence="6 7" id="KW-0472">Membrane</keyword>
<feature type="transmembrane region" description="Helical" evidence="7">
    <location>
        <begin position="275"/>
        <end position="301"/>
    </location>
</feature>
<evidence type="ECO:0000256" key="1">
    <source>
        <dbReference type="ARBA" id="ARBA00004651"/>
    </source>
</evidence>
<dbReference type="PROSITE" id="PS50928">
    <property type="entry name" value="ABC_TM1"/>
    <property type="match status" value="1"/>
</dbReference>
<keyword evidence="2 7" id="KW-0813">Transport</keyword>
<feature type="domain" description="ABC transmembrane type-1" evidence="8">
    <location>
        <begin position="95"/>
        <end position="298"/>
    </location>
</feature>
<evidence type="ECO:0000313" key="9">
    <source>
        <dbReference type="EMBL" id="BCX46426.1"/>
    </source>
</evidence>
<dbReference type="Pfam" id="PF00528">
    <property type="entry name" value="BPD_transp_1"/>
    <property type="match status" value="1"/>
</dbReference>
<organism evidence="9 10">
    <name type="scientific">Haloferula helveola</name>
    <dbReference type="NCBI Taxonomy" id="490095"/>
    <lineage>
        <taxon>Bacteria</taxon>
        <taxon>Pseudomonadati</taxon>
        <taxon>Verrucomicrobiota</taxon>
        <taxon>Verrucomicrobiia</taxon>
        <taxon>Verrucomicrobiales</taxon>
        <taxon>Verrucomicrobiaceae</taxon>
        <taxon>Haloferula</taxon>
    </lineage>
</organism>
<feature type="transmembrane region" description="Helical" evidence="7">
    <location>
        <begin position="12"/>
        <end position="30"/>
    </location>
</feature>
<comment type="subcellular location">
    <subcellularLocation>
        <location evidence="1 7">Cell membrane</location>
        <topology evidence="1 7">Multi-pass membrane protein</topology>
    </subcellularLocation>
</comment>
<name>A0ABM7RAP2_9BACT</name>
<protein>
    <submittedName>
        <fullName evidence="9">ABC transporter</fullName>
    </submittedName>
</protein>
<evidence type="ECO:0000313" key="10">
    <source>
        <dbReference type="Proteomes" id="UP001374893"/>
    </source>
</evidence>
<dbReference type="InterPro" id="IPR000515">
    <property type="entry name" value="MetI-like"/>
</dbReference>
<dbReference type="CDD" id="cd06261">
    <property type="entry name" value="TM_PBP2"/>
    <property type="match status" value="1"/>
</dbReference>
<evidence type="ECO:0000256" key="4">
    <source>
        <dbReference type="ARBA" id="ARBA00022692"/>
    </source>
</evidence>
<dbReference type="Pfam" id="PF19300">
    <property type="entry name" value="BPD_transp_1_N"/>
    <property type="match status" value="1"/>
</dbReference>